<evidence type="ECO:0000256" key="2">
    <source>
        <dbReference type="ARBA" id="ARBA00001946"/>
    </source>
</evidence>
<dbReference type="PANTHER" id="PTHR20854">
    <property type="entry name" value="INOSITOL MONOPHOSPHATASE"/>
    <property type="match status" value="1"/>
</dbReference>
<evidence type="ECO:0000256" key="5">
    <source>
        <dbReference type="ARBA" id="ARBA00022801"/>
    </source>
</evidence>
<comment type="catalytic activity">
    <reaction evidence="1 7">
        <text>a myo-inositol phosphate + H2O = myo-inositol + phosphate</text>
        <dbReference type="Rhea" id="RHEA:24056"/>
        <dbReference type="ChEBI" id="CHEBI:15377"/>
        <dbReference type="ChEBI" id="CHEBI:17268"/>
        <dbReference type="ChEBI" id="CHEBI:43474"/>
        <dbReference type="ChEBI" id="CHEBI:84139"/>
        <dbReference type="EC" id="3.1.3.25"/>
    </reaction>
</comment>
<evidence type="ECO:0000256" key="4">
    <source>
        <dbReference type="ARBA" id="ARBA00022723"/>
    </source>
</evidence>
<name>A0ABV5MIE7_9ACTN</name>
<protein>
    <recommendedName>
        <fullName evidence="7">Inositol-1-monophosphatase</fullName>
        <ecNumber evidence="7">3.1.3.25</ecNumber>
    </recommendedName>
</protein>
<dbReference type="PANTHER" id="PTHR20854:SF4">
    <property type="entry name" value="INOSITOL-1-MONOPHOSPHATASE-RELATED"/>
    <property type="match status" value="1"/>
</dbReference>
<comment type="similarity">
    <text evidence="3 7">Belongs to the inositol monophosphatase superfamily.</text>
</comment>
<dbReference type="InterPro" id="IPR000760">
    <property type="entry name" value="Inositol_monophosphatase-like"/>
</dbReference>
<comment type="caution">
    <text evidence="8">The sequence shown here is derived from an EMBL/GenBank/DDBJ whole genome shotgun (WGS) entry which is preliminary data.</text>
</comment>
<evidence type="ECO:0000256" key="3">
    <source>
        <dbReference type="ARBA" id="ARBA00009759"/>
    </source>
</evidence>
<proteinExistence type="inferred from homology"/>
<sequence>MTNEDLLLRQPPVRQLDGYLDAAVRAARAAGRVVRHAFYEGRAVVEDKGPRDYVTEVDRAAEDLIRESLLRYAPAPVPFVGEESGGVVGSLSWVVDPLDGTTNFLRGYPSVGVSIALVHEGRPVVGVVHAPMWDETFTAVAGAGALRNGRPIAVGTRPAARAVCSTGLPVKRPEAMSAYLDLLGRLLPAVEDLRRPAGASLDLAWVACGVFDAFFELDLGSWDVAAGALLVREAGGVVTDWSGDPDCWLDTGHIVAASPGVHATVLQHTRATVLPVLRRGR</sequence>
<dbReference type="SUPFAM" id="SSF56655">
    <property type="entry name" value="Carbohydrate phosphatase"/>
    <property type="match status" value="1"/>
</dbReference>
<dbReference type="EC" id="3.1.3.25" evidence="7"/>
<dbReference type="InterPro" id="IPR033942">
    <property type="entry name" value="IMPase"/>
</dbReference>
<evidence type="ECO:0000256" key="6">
    <source>
        <dbReference type="ARBA" id="ARBA00022842"/>
    </source>
</evidence>
<dbReference type="EMBL" id="JBHMCA010000058">
    <property type="protein sequence ID" value="MFB9448643.1"/>
    <property type="molecule type" value="Genomic_DNA"/>
</dbReference>
<keyword evidence="5 7" id="KW-0378">Hydrolase</keyword>
<dbReference type="PROSITE" id="PS00630">
    <property type="entry name" value="IMP_2"/>
    <property type="match status" value="1"/>
</dbReference>
<evidence type="ECO:0000313" key="8">
    <source>
        <dbReference type="EMBL" id="MFB9448643.1"/>
    </source>
</evidence>
<dbReference type="InterPro" id="IPR020550">
    <property type="entry name" value="Inositol_monophosphatase_CS"/>
</dbReference>
<dbReference type="PRINTS" id="PR01959">
    <property type="entry name" value="SBIMPHPHTASE"/>
</dbReference>
<dbReference type="Gene3D" id="3.30.540.10">
    <property type="entry name" value="Fructose-1,6-Bisphosphatase, subunit A, domain 1"/>
    <property type="match status" value="1"/>
</dbReference>
<dbReference type="Proteomes" id="UP001589608">
    <property type="component" value="Unassembled WGS sequence"/>
</dbReference>
<evidence type="ECO:0000256" key="1">
    <source>
        <dbReference type="ARBA" id="ARBA00001033"/>
    </source>
</evidence>
<dbReference type="InterPro" id="IPR022337">
    <property type="entry name" value="Inositol_monophosphatase_SuhB"/>
</dbReference>
<evidence type="ECO:0000256" key="7">
    <source>
        <dbReference type="RuleBase" id="RU364068"/>
    </source>
</evidence>
<keyword evidence="4 7" id="KW-0479">Metal-binding</keyword>
<reference evidence="8 9" key="1">
    <citation type="submission" date="2024-09" db="EMBL/GenBank/DDBJ databases">
        <authorList>
            <person name="Sun Q."/>
            <person name="Mori K."/>
        </authorList>
    </citation>
    <scope>NUCLEOTIDE SEQUENCE [LARGE SCALE GENOMIC DNA]</scope>
    <source>
        <strain evidence="8 9">JCM 3307</strain>
    </source>
</reference>
<gene>
    <name evidence="8" type="ORF">ACFFTR_36620</name>
</gene>
<dbReference type="PROSITE" id="PS00629">
    <property type="entry name" value="IMP_1"/>
    <property type="match status" value="1"/>
</dbReference>
<organism evidence="8 9">
    <name type="scientific">Dactylosporangium vinaceum</name>
    <dbReference type="NCBI Taxonomy" id="53362"/>
    <lineage>
        <taxon>Bacteria</taxon>
        <taxon>Bacillati</taxon>
        <taxon>Actinomycetota</taxon>
        <taxon>Actinomycetes</taxon>
        <taxon>Micromonosporales</taxon>
        <taxon>Micromonosporaceae</taxon>
        <taxon>Dactylosporangium</taxon>
    </lineage>
</organism>
<keyword evidence="6 7" id="KW-0460">Magnesium</keyword>
<dbReference type="CDD" id="cd01639">
    <property type="entry name" value="IMPase"/>
    <property type="match status" value="1"/>
</dbReference>
<accession>A0ABV5MIE7</accession>
<dbReference type="PRINTS" id="PR00377">
    <property type="entry name" value="IMPHPHTASES"/>
</dbReference>
<dbReference type="Pfam" id="PF00459">
    <property type="entry name" value="Inositol_P"/>
    <property type="match status" value="1"/>
</dbReference>
<keyword evidence="9" id="KW-1185">Reference proteome</keyword>
<evidence type="ECO:0000313" key="9">
    <source>
        <dbReference type="Proteomes" id="UP001589608"/>
    </source>
</evidence>
<comment type="cofactor">
    <cofactor evidence="2 7">
        <name>Mg(2+)</name>
        <dbReference type="ChEBI" id="CHEBI:18420"/>
    </cofactor>
</comment>
<dbReference type="Gene3D" id="3.40.190.80">
    <property type="match status" value="1"/>
</dbReference>
<dbReference type="RefSeq" id="WP_223101256.1">
    <property type="nucleotide sequence ID" value="NZ_CP061913.1"/>
</dbReference>
<dbReference type="InterPro" id="IPR020583">
    <property type="entry name" value="Inositol_monoP_metal-BS"/>
</dbReference>